<dbReference type="EMBL" id="JAOYFC010000001">
    <property type="protein sequence ID" value="MCV6823784.1"/>
    <property type="molecule type" value="Genomic_DNA"/>
</dbReference>
<evidence type="ECO:0000256" key="1">
    <source>
        <dbReference type="ARBA" id="ARBA00022729"/>
    </source>
</evidence>
<evidence type="ECO:0000313" key="4">
    <source>
        <dbReference type="EMBL" id="MCV6823784.1"/>
    </source>
</evidence>
<dbReference type="RefSeq" id="WP_263952617.1">
    <property type="nucleotide sequence ID" value="NZ_JAOYFC010000001.1"/>
</dbReference>
<name>A0AAE3LQR6_9RHOB</name>
<keyword evidence="1 2" id="KW-0732">Signal</keyword>
<evidence type="ECO:0000259" key="3">
    <source>
        <dbReference type="Pfam" id="PF13778"/>
    </source>
</evidence>
<dbReference type="AlphaFoldDB" id="A0AAE3LQR6"/>
<keyword evidence="5" id="KW-1185">Reference proteome</keyword>
<feature type="domain" description="DUF4174" evidence="3">
    <location>
        <begin position="37"/>
        <end position="138"/>
    </location>
</feature>
<protein>
    <submittedName>
        <fullName evidence="4">DUF4174 domain-containing protein</fullName>
    </submittedName>
</protein>
<organism evidence="4 5">
    <name type="scientific">Halocynthiibacter halioticoli</name>
    <dbReference type="NCBI Taxonomy" id="2986804"/>
    <lineage>
        <taxon>Bacteria</taxon>
        <taxon>Pseudomonadati</taxon>
        <taxon>Pseudomonadota</taxon>
        <taxon>Alphaproteobacteria</taxon>
        <taxon>Rhodobacterales</taxon>
        <taxon>Paracoccaceae</taxon>
        <taxon>Halocynthiibacter</taxon>
    </lineage>
</organism>
<proteinExistence type="predicted"/>
<feature type="chain" id="PRO_5042142226" evidence="2">
    <location>
        <begin position="21"/>
        <end position="151"/>
    </location>
</feature>
<dbReference type="InterPro" id="IPR025232">
    <property type="entry name" value="DUF4174"/>
</dbReference>
<feature type="signal peptide" evidence="2">
    <location>
        <begin position="1"/>
        <end position="20"/>
    </location>
</feature>
<reference evidence="4" key="1">
    <citation type="submission" date="2022-10" db="EMBL/GenBank/DDBJ databases">
        <authorList>
            <person name="Yue Y."/>
        </authorList>
    </citation>
    <scope>NUCLEOTIDE SEQUENCE</scope>
    <source>
        <strain evidence="4">Z654</strain>
    </source>
</reference>
<dbReference type="Proteomes" id="UP001208041">
    <property type="component" value="Unassembled WGS sequence"/>
</dbReference>
<evidence type="ECO:0000256" key="2">
    <source>
        <dbReference type="SAM" id="SignalP"/>
    </source>
</evidence>
<accession>A0AAE3LQR6</accession>
<gene>
    <name evidence="4" type="ORF">OH136_04375</name>
</gene>
<dbReference type="Pfam" id="PF13778">
    <property type="entry name" value="DUF4174"/>
    <property type="match status" value="1"/>
</dbReference>
<evidence type="ECO:0000313" key="5">
    <source>
        <dbReference type="Proteomes" id="UP001208041"/>
    </source>
</evidence>
<comment type="caution">
    <text evidence="4">The sequence shown here is derived from an EMBL/GenBank/DDBJ whole genome shotgun (WGS) entry which is preliminary data.</text>
</comment>
<sequence>MRFFTLVFIGLLGVSTALKAQELGSEFAPVAGADTTLAEHKWVARPLVVMADSPNDPNFKRQVEMIEADWQEFAARDVVLILDTDPAAESDVRQTIRPRGFMMVLIAKDGSIAQRKPSPWTAREILRAIDKMPLRKDEVRERRDISPLAPQ</sequence>